<dbReference type="Proteomes" id="UP000594263">
    <property type="component" value="Unplaced"/>
</dbReference>
<name>A0A7N1A5Z1_KALFE</name>
<dbReference type="PROSITE" id="PS51032">
    <property type="entry name" value="AP2_ERF"/>
    <property type="match status" value="1"/>
</dbReference>
<accession>A0A7N1A5Z1</accession>
<keyword evidence="3" id="KW-0805">Transcription regulation</keyword>
<evidence type="ECO:0000256" key="3">
    <source>
        <dbReference type="ARBA" id="ARBA00023015"/>
    </source>
</evidence>
<protein>
    <recommendedName>
        <fullName evidence="8">AP2/ERF domain-containing protein</fullName>
    </recommendedName>
</protein>
<keyword evidence="7" id="KW-0539">Nucleus</keyword>
<dbReference type="GO" id="GO:0005634">
    <property type="term" value="C:nucleus"/>
    <property type="evidence" value="ECO:0007669"/>
    <property type="project" value="UniProtKB-SubCell"/>
</dbReference>
<dbReference type="CDD" id="cd00018">
    <property type="entry name" value="AP2"/>
    <property type="match status" value="1"/>
</dbReference>
<keyword evidence="6" id="KW-0804">Transcription</keyword>
<dbReference type="PANTHER" id="PTHR31190:SF499">
    <property type="entry name" value="ETHYLENE-RESPONSIVE TRANSCRIPTION FACTOR ERF105"/>
    <property type="match status" value="1"/>
</dbReference>
<dbReference type="GO" id="GO:0009873">
    <property type="term" value="P:ethylene-activated signaling pathway"/>
    <property type="evidence" value="ECO:0007669"/>
    <property type="project" value="UniProtKB-KW"/>
</dbReference>
<dbReference type="SUPFAM" id="SSF54171">
    <property type="entry name" value="DNA-binding domain"/>
    <property type="match status" value="1"/>
</dbReference>
<dbReference type="Pfam" id="PF00847">
    <property type="entry name" value="AP2"/>
    <property type="match status" value="1"/>
</dbReference>
<dbReference type="PANTHER" id="PTHR31190">
    <property type="entry name" value="DNA-BINDING DOMAIN"/>
    <property type="match status" value="1"/>
</dbReference>
<evidence type="ECO:0000256" key="2">
    <source>
        <dbReference type="ARBA" id="ARBA00022745"/>
    </source>
</evidence>
<evidence type="ECO:0000259" key="8">
    <source>
        <dbReference type="PROSITE" id="PS51032"/>
    </source>
</evidence>
<dbReference type="Gene3D" id="3.30.730.10">
    <property type="entry name" value="AP2/ERF domain"/>
    <property type="match status" value="1"/>
</dbReference>
<evidence type="ECO:0000313" key="9">
    <source>
        <dbReference type="EnsemblPlants" id="Kaladp0418s0032.1.v1.1.CDS.1"/>
    </source>
</evidence>
<sequence>MNSLMASVEEASFLDSIQHFLLTDDFASESSLQTLLSDSGLTSSVGSSRHSVAAVKTETEVSDESWVSTGGNGLPPKPSRLSSRKPVALKVAIPAGAEEDVKYRGVRRRPWGKYAAEIRDPARKGARVWLGTYDTPIEAARAYDAAAFKMRGSKAIVNFPLEVGKVRTAAEEEEVAAESVDAPARKRRKEVDMEIGDGEKVMVKVEDASVSAAAMPLTPSSWAAWESEEVKGIFTVPPLSPYTPLGHPQLRVV</sequence>
<organism evidence="9 10">
    <name type="scientific">Kalanchoe fedtschenkoi</name>
    <name type="common">Lavender scallops</name>
    <name type="synonym">South American air plant</name>
    <dbReference type="NCBI Taxonomy" id="63787"/>
    <lineage>
        <taxon>Eukaryota</taxon>
        <taxon>Viridiplantae</taxon>
        <taxon>Streptophyta</taxon>
        <taxon>Embryophyta</taxon>
        <taxon>Tracheophyta</taxon>
        <taxon>Spermatophyta</taxon>
        <taxon>Magnoliopsida</taxon>
        <taxon>eudicotyledons</taxon>
        <taxon>Gunneridae</taxon>
        <taxon>Pentapetalae</taxon>
        <taxon>Saxifragales</taxon>
        <taxon>Crassulaceae</taxon>
        <taxon>Kalanchoe</taxon>
    </lineage>
</organism>
<dbReference type="SMART" id="SM00380">
    <property type="entry name" value="AP2"/>
    <property type="match status" value="1"/>
</dbReference>
<dbReference type="Gramene" id="Kaladp0418s0032.1.v1.1">
    <property type="protein sequence ID" value="Kaladp0418s0032.1.v1.1.CDS.1"/>
    <property type="gene ID" value="Kaladp0418s0032.v1.1"/>
</dbReference>
<dbReference type="GO" id="GO:0003700">
    <property type="term" value="F:DNA-binding transcription factor activity"/>
    <property type="evidence" value="ECO:0007669"/>
    <property type="project" value="InterPro"/>
</dbReference>
<evidence type="ECO:0000256" key="1">
    <source>
        <dbReference type="ARBA" id="ARBA00004123"/>
    </source>
</evidence>
<evidence type="ECO:0000256" key="5">
    <source>
        <dbReference type="ARBA" id="ARBA00023159"/>
    </source>
</evidence>
<evidence type="ECO:0000256" key="6">
    <source>
        <dbReference type="ARBA" id="ARBA00023163"/>
    </source>
</evidence>
<keyword evidence="10" id="KW-1185">Reference proteome</keyword>
<keyword evidence="5" id="KW-0010">Activator</keyword>
<dbReference type="InterPro" id="IPR001471">
    <property type="entry name" value="AP2/ERF_dom"/>
</dbReference>
<evidence type="ECO:0000256" key="4">
    <source>
        <dbReference type="ARBA" id="ARBA00023125"/>
    </source>
</evidence>
<dbReference type="GO" id="GO:0006950">
    <property type="term" value="P:response to stress"/>
    <property type="evidence" value="ECO:0007669"/>
    <property type="project" value="UniProtKB-ARBA"/>
</dbReference>
<evidence type="ECO:0000313" key="10">
    <source>
        <dbReference type="Proteomes" id="UP000594263"/>
    </source>
</evidence>
<comment type="subcellular location">
    <subcellularLocation>
        <location evidence="1">Nucleus</location>
    </subcellularLocation>
</comment>
<proteinExistence type="predicted"/>
<dbReference type="InterPro" id="IPR044808">
    <property type="entry name" value="ERF_plant"/>
</dbReference>
<feature type="domain" description="AP2/ERF" evidence="8">
    <location>
        <begin position="102"/>
        <end position="160"/>
    </location>
</feature>
<evidence type="ECO:0000256" key="7">
    <source>
        <dbReference type="ARBA" id="ARBA00023242"/>
    </source>
</evidence>
<dbReference type="EnsemblPlants" id="Kaladp0418s0032.1.v1.1">
    <property type="protein sequence ID" value="Kaladp0418s0032.1.v1.1.CDS.1"/>
    <property type="gene ID" value="Kaladp0418s0032.v1.1"/>
</dbReference>
<keyword evidence="4" id="KW-0238">DNA-binding</keyword>
<dbReference type="OMA" id="DESWVST"/>
<dbReference type="GO" id="GO:0000976">
    <property type="term" value="F:transcription cis-regulatory region binding"/>
    <property type="evidence" value="ECO:0007669"/>
    <property type="project" value="UniProtKB-ARBA"/>
</dbReference>
<dbReference type="InterPro" id="IPR036955">
    <property type="entry name" value="AP2/ERF_dom_sf"/>
</dbReference>
<dbReference type="FunFam" id="3.30.730.10:FF:000001">
    <property type="entry name" value="Ethylene-responsive transcription factor 2"/>
    <property type="match status" value="1"/>
</dbReference>
<reference evidence="9" key="1">
    <citation type="submission" date="2021-01" db="UniProtKB">
        <authorList>
            <consortium name="EnsemblPlants"/>
        </authorList>
    </citation>
    <scope>IDENTIFICATION</scope>
</reference>
<dbReference type="InterPro" id="IPR016177">
    <property type="entry name" value="DNA-bd_dom_sf"/>
</dbReference>
<dbReference type="AlphaFoldDB" id="A0A7N1A5Z1"/>
<dbReference type="PRINTS" id="PR00367">
    <property type="entry name" value="ETHRSPELEMNT"/>
</dbReference>
<keyword evidence="2" id="KW-0936">Ethylene signaling pathway</keyword>